<reference evidence="1" key="1">
    <citation type="submission" date="2022-04" db="EMBL/GenBank/DDBJ databases">
        <title>Genome of the entomopathogenic fungus Entomophthora muscae.</title>
        <authorList>
            <person name="Elya C."/>
            <person name="Lovett B.R."/>
            <person name="Lee E."/>
            <person name="Macias A.M."/>
            <person name="Hajek A.E."/>
            <person name="De Bivort B.L."/>
            <person name="Kasson M.T."/>
            <person name="De Fine Licht H.H."/>
            <person name="Stajich J.E."/>
        </authorList>
    </citation>
    <scope>NUCLEOTIDE SEQUENCE</scope>
    <source>
        <strain evidence="1">Berkeley</strain>
    </source>
</reference>
<name>A0ACC2RHQ6_9FUNG</name>
<dbReference type="Proteomes" id="UP001165960">
    <property type="component" value="Unassembled WGS sequence"/>
</dbReference>
<evidence type="ECO:0000313" key="1">
    <source>
        <dbReference type="EMBL" id="KAJ9049571.1"/>
    </source>
</evidence>
<evidence type="ECO:0000313" key="2">
    <source>
        <dbReference type="Proteomes" id="UP001165960"/>
    </source>
</evidence>
<dbReference type="EMBL" id="QTSX02007219">
    <property type="protein sequence ID" value="KAJ9049571.1"/>
    <property type="molecule type" value="Genomic_DNA"/>
</dbReference>
<keyword evidence="2" id="KW-1185">Reference proteome</keyword>
<accession>A0ACC2RHQ6</accession>
<proteinExistence type="predicted"/>
<comment type="caution">
    <text evidence="1">The sequence shown here is derived from an EMBL/GenBank/DDBJ whole genome shotgun (WGS) entry which is preliminary data.</text>
</comment>
<sequence>MLIKKPQLRNLNPGISRAASPQGQLPGCPQFFGLKPEQDLTSGNPLKLDEPNVPTPILSTLKVPDKIANQQAGPATDSKITRAHTEGETENFSIECGPPRGNQFHNLTREFEHSWFKPANEITPAIDATKDWEDLVIGKTWADGICKSFTMTDGHTYTLGRQEDACRVLRRGTDTQRGILTLGLDLY</sequence>
<gene>
    <name evidence="1" type="ORF">DSO57_1023145</name>
</gene>
<organism evidence="1 2">
    <name type="scientific">Entomophthora muscae</name>
    <dbReference type="NCBI Taxonomy" id="34485"/>
    <lineage>
        <taxon>Eukaryota</taxon>
        <taxon>Fungi</taxon>
        <taxon>Fungi incertae sedis</taxon>
        <taxon>Zoopagomycota</taxon>
        <taxon>Entomophthoromycotina</taxon>
        <taxon>Entomophthoromycetes</taxon>
        <taxon>Entomophthorales</taxon>
        <taxon>Entomophthoraceae</taxon>
        <taxon>Entomophthora</taxon>
    </lineage>
</organism>
<protein>
    <submittedName>
        <fullName evidence="1">Uncharacterized protein</fullName>
    </submittedName>
</protein>